<feature type="transmembrane region" description="Helical" evidence="11">
    <location>
        <begin position="256"/>
        <end position="274"/>
    </location>
</feature>
<feature type="binding site" description="covalent" evidence="9">
    <location>
        <position position="68"/>
    </location>
    <ligand>
        <name>heme c</name>
        <dbReference type="ChEBI" id="CHEBI:61717"/>
    </ligand>
</feature>
<sequence length="284" mass="30767">MSNRIVIAAIALAGALLAGPALAAEEGGGHSTPHIDRVDWSFAGIFGTYDEHQLQRGFQVYREVCASCHSARLFAFRNLSEEGGPGFSEAQVRALAAEYQVPDDSADGETRAAIPADRWPSPYPSDQAARDANGGALPPDFSVLAKARGVSDPFPTWAFNYFTAYQEGGVDYIHALLTGYEEAPEGFDLQPGQYYNEVYPGHAISMPPPLVDGVVDYADAEAGGAEVPETVEQYSRDVSAFMMWLAEPHLASRKAAGFRVILFLVLFAGLMYATKSRIWKGIEH</sequence>
<dbReference type="PROSITE" id="PS51007">
    <property type="entry name" value="CYTC"/>
    <property type="match status" value="1"/>
</dbReference>
<feature type="binding site" description="covalent" evidence="9">
    <location>
        <position position="206"/>
    </location>
    <ligand>
        <name>heme c</name>
        <dbReference type="ChEBI" id="CHEBI:61717"/>
    </ligand>
</feature>
<keyword evidence="12" id="KW-0732">Signal</keyword>
<evidence type="ECO:0000256" key="6">
    <source>
        <dbReference type="ARBA" id="ARBA00022989"/>
    </source>
</evidence>
<reference evidence="14" key="2">
    <citation type="submission" date="2020-09" db="EMBL/GenBank/DDBJ databases">
        <authorList>
            <person name="Sun Q."/>
            <person name="Kim S."/>
        </authorList>
    </citation>
    <scope>NUCLEOTIDE SEQUENCE</scope>
    <source>
        <strain evidence="14">KCTC 32437</strain>
    </source>
</reference>
<evidence type="ECO:0000256" key="4">
    <source>
        <dbReference type="ARBA" id="ARBA00022692"/>
    </source>
</evidence>
<feature type="signal peptide" evidence="12">
    <location>
        <begin position="1"/>
        <end position="23"/>
    </location>
</feature>
<keyword evidence="7 9" id="KW-0408">Iron</keyword>
<dbReference type="PRINTS" id="PR00603">
    <property type="entry name" value="CYTOCHROMEC1"/>
</dbReference>
<comment type="caution">
    <text evidence="14">The sequence shown here is derived from an EMBL/GenBank/DDBJ whole genome shotgun (WGS) entry which is preliminary data.</text>
</comment>
<feature type="binding site" description="covalent" evidence="9">
    <location>
        <position position="65"/>
    </location>
    <ligand>
        <name>heme c</name>
        <dbReference type="ChEBI" id="CHEBI:61717"/>
    </ligand>
</feature>
<organism evidence="14 15">
    <name type="scientific">Devosia pacifica</name>
    <dbReference type="NCBI Taxonomy" id="1335967"/>
    <lineage>
        <taxon>Bacteria</taxon>
        <taxon>Pseudomonadati</taxon>
        <taxon>Pseudomonadota</taxon>
        <taxon>Alphaproteobacteria</taxon>
        <taxon>Hyphomicrobiales</taxon>
        <taxon>Devosiaceae</taxon>
        <taxon>Devosia</taxon>
    </lineage>
</organism>
<evidence type="ECO:0000256" key="8">
    <source>
        <dbReference type="ARBA" id="ARBA00023136"/>
    </source>
</evidence>
<protein>
    <recommendedName>
        <fullName evidence="2">Cytochrome c1</fullName>
    </recommendedName>
</protein>
<dbReference type="Pfam" id="PF02167">
    <property type="entry name" value="Cytochrom_C1"/>
    <property type="match status" value="1"/>
</dbReference>
<evidence type="ECO:0000256" key="7">
    <source>
        <dbReference type="ARBA" id="ARBA00023004"/>
    </source>
</evidence>
<keyword evidence="5 9" id="KW-0479">Metal-binding</keyword>
<evidence type="ECO:0000256" key="11">
    <source>
        <dbReference type="SAM" id="Phobius"/>
    </source>
</evidence>
<dbReference type="InterPro" id="IPR002326">
    <property type="entry name" value="Cyt_c1"/>
</dbReference>
<gene>
    <name evidence="14" type="ORF">GCM10007989_10690</name>
</gene>
<dbReference type="GO" id="GO:0009055">
    <property type="term" value="F:electron transfer activity"/>
    <property type="evidence" value="ECO:0007669"/>
    <property type="project" value="InterPro"/>
</dbReference>
<dbReference type="InterPro" id="IPR009056">
    <property type="entry name" value="Cyt_c-like_dom"/>
</dbReference>
<keyword evidence="8 11" id="KW-0472">Membrane</keyword>
<feature type="chain" id="PRO_5036815499" description="Cytochrome c1" evidence="12">
    <location>
        <begin position="24"/>
        <end position="284"/>
    </location>
</feature>
<dbReference type="EMBL" id="BMZE01000001">
    <property type="protein sequence ID" value="GHA17362.1"/>
    <property type="molecule type" value="Genomic_DNA"/>
</dbReference>
<evidence type="ECO:0000259" key="13">
    <source>
        <dbReference type="PROSITE" id="PS51007"/>
    </source>
</evidence>
<evidence type="ECO:0000256" key="10">
    <source>
        <dbReference type="SAM" id="MobiDB-lite"/>
    </source>
</evidence>
<evidence type="ECO:0000256" key="3">
    <source>
        <dbReference type="ARBA" id="ARBA00022617"/>
    </source>
</evidence>
<proteinExistence type="predicted"/>
<comment type="cofactor">
    <cofactor evidence="9">
        <name>heme c</name>
        <dbReference type="ChEBI" id="CHEBI:61717"/>
    </cofactor>
    <text evidence="9">Binds 1 heme c group covalently per subunit.</text>
</comment>
<evidence type="ECO:0000256" key="1">
    <source>
        <dbReference type="ARBA" id="ARBA00004370"/>
    </source>
</evidence>
<evidence type="ECO:0000313" key="14">
    <source>
        <dbReference type="EMBL" id="GHA17362.1"/>
    </source>
</evidence>
<keyword evidence="15" id="KW-1185">Reference proteome</keyword>
<dbReference type="GO" id="GO:0020037">
    <property type="term" value="F:heme binding"/>
    <property type="evidence" value="ECO:0007669"/>
    <property type="project" value="InterPro"/>
</dbReference>
<feature type="domain" description="Cytochrome c" evidence="13">
    <location>
        <begin position="52"/>
        <end position="222"/>
    </location>
</feature>
<keyword evidence="3 9" id="KW-0349">Heme</keyword>
<accession>A0A918VR99</accession>
<name>A0A918VR99_9HYPH</name>
<dbReference type="Gene3D" id="1.20.5.100">
    <property type="entry name" value="Cytochrome c1, transmembrane anchor, C-terminal"/>
    <property type="match status" value="1"/>
</dbReference>
<dbReference type="PANTHER" id="PTHR10266">
    <property type="entry name" value="CYTOCHROME C1"/>
    <property type="match status" value="1"/>
</dbReference>
<dbReference type="Proteomes" id="UP000646579">
    <property type="component" value="Unassembled WGS sequence"/>
</dbReference>
<dbReference type="AlphaFoldDB" id="A0A918VR99"/>
<dbReference type="InterPro" id="IPR036909">
    <property type="entry name" value="Cyt_c-like_dom_sf"/>
</dbReference>
<comment type="subcellular location">
    <subcellularLocation>
        <location evidence="1">Membrane</location>
    </subcellularLocation>
</comment>
<keyword evidence="4 11" id="KW-0812">Transmembrane</keyword>
<feature type="region of interest" description="Disordered" evidence="10">
    <location>
        <begin position="106"/>
        <end position="134"/>
    </location>
</feature>
<dbReference type="Gene3D" id="1.10.760.10">
    <property type="entry name" value="Cytochrome c-like domain"/>
    <property type="match status" value="1"/>
</dbReference>
<evidence type="ECO:0000256" key="12">
    <source>
        <dbReference type="SAM" id="SignalP"/>
    </source>
</evidence>
<feature type="binding site" description="covalent" evidence="9">
    <location>
        <position position="69"/>
    </location>
    <ligand>
        <name>heme c</name>
        <dbReference type="ChEBI" id="CHEBI:61717"/>
    </ligand>
</feature>
<evidence type="ECO:0000256" key="5">
    <source>
        <dbReference type="ARBA" id="ARBA00022723"/>
    </source>
</evidence>
<dbReference type="GO" id="GO:0016020">
    <property type="term" value="C:membrane"/>
    <property type="evidence" value="ECO:0007669"/>
    <property type="project" value="UniProtKB-SubCell"/>
</dbReference>
<dbReference type="GO" id="GO:0046872">
    <property type="term" value="F:metal ion binding"/>
    <property type="evidence" value="ECO:0007669"/>
    <property type="project" value="UniProtKB-KW"/>
</dbReference>
<evidence type="ECO:0000256" key="9">
    <source>
        <dbReference type="PIRSR" id="PIRSR602326-1"/>
    </source>
</evidence>
<evidence type="ECO:0000256" key="2">
    <source>
        <dbReference type="ARBA" id="ARBA00016165"/>
    </source>
</evidence>
<dbReference type="PANTHER" id="PTHR10266:SF3">
    <property type="entry name" value="CYTOCHROME C1, HEME PROTEIN, MITOCHONDRIAL"/>
    <property type="match status" value="1"/>
</dbReference>
<reference evidence="14" key="1">
    <citation type="journal article" date="2014" name="Int. J. Syst. Evol. Microbiol.">
        <title>Complete genome sequence of Corynebacterium casei LMG S-19264T (=DSM 44701T), isolated from a smear-ripened cheese.</title>
        <authorList>
            <consortium name="US DOE Joint Genome Institute (JGI-PGF)"/>
            <person name="Walter F."/>
            <person name="Albersmeier A."/>
            <person name="Kalinowski J."/>
            <person name="Ruckert C."/>
        </authorList>
    </citation>
    <scope>NUCLEOTIDE SEQUENCE</scope>
    <source>
        <strain evidence="14">KCTC 32437</strain>
    </source>
</reference>
<evidence type="ECO:0000313" key="15">
    <source>
        <dbReference type="Proteomes" id="UP000646579"/>
    </source>
</evidence>
<keyword evidence="6 11" id="KW-1133">Transmembrane helix</keyword>
<dbReference type="SUPFAM" id="SSF46626">
    <property type="entry name" value="Cytochrome c"/>
    <property type="match status" value="1"/>
</dbReference>